<dbReference type="Pfam" id="PF00067">
    <property type="entry name" value="p450"/>
    <property type="match status" value="1"/>
</dbReference>
<dbReference type="PANTHER" id="PTHR24291:SF50">
    <property type="entry name" value="BIFUNCTIONAL ALBAFLAVENONE MONOOXYGENASE_TERPENE SYNTHASE"/>
    <property type="match status" value="1"/>
</dbReference>
<keyword evidence="6" id="KW-0503">Monooxygenase</keyword>
<evidence type="ECO:0000313" key="9">
    <source>
        <dbReference type="Proteomes" id="UP000078561"/>
    </source>
</evidence>
<dbReference type="STRING" id="4829.A0A168SQ09"/>
<dbReference type="EMBL" id="LT554937">
    <property type="protein sequence ID" value="SAM08758.1"/>
    <property type="molecule type" value="Genomic_DNA"/>
</dbReference>
<evidence type="ECO:0000256" key="5">
    <source>
        <dbReference type="ARBA" id="ARBA00023004"/>
    </source>
</evidence>
<comment type="similarity">
    <text evidence="1">Belongs to the cytochrome P450 family.</text>
</comment>
<evidence type="ECO:0000256" key="6">
    <source>
        <dbReference type="ARBA" id="ARBA00023033"/>
    </source>
</evidence>
<dbReference type="InterPro" id="IPR002401">
    <property type="entry name" value="Cyt_P450_E_grp-I"/>
</dbReference>
<keyword evidence="2 7" id="KW-0349">Heme</keyword>
<accession>A0A168SQ09</accession>
<evidence type="ECO:0000256" key="2">
    <source>
        <dbReference type="ARBA" id="ARBA00022617"/>
    </source>
</evidence>
<keyword evidence="3 7" id="KW-0479">Metal-binding</keyword>
<dbReference type="GO" id="GO:0020037">
    <property type="term" value="F:heme binding"/>
    <property type="evidence" value="ECO:0007669"/>
    <property type="project" value="InterPro"/>
</dbReference>
<keyword evidence="4" id="KW-0560">Oxidoreductase</keyword>
<dbReference type="PRINTS" id="PR00385">
    <property type="entry name" value="P450"/>
</dbReference>
<gene>
    <name evidence="8" type="primary">ABSGL_14424.1 scaffold 14663</name>
</gene>
<dbReference type="GO" id="GO:0004497">
    <property type="term" value="F:monooxygenase activity"/>
    <property type="evidence" value="ECO:0007669"/>
    <property type="project" value="UniProtKB-KW"/>
</dbReference>
<dbReference type="PANTHER" id="PTHR24291">
    <property type="entry name" value="CYTOCHROME P450 FAMILY 4"/>
    <property type="match status" value="1"/>
</dbReference>
<evidence type="ECO:0000256" key="3">
    <source>
        <dbReference type="ARBA" id="ARBA00022723"/>
    </source>
</evidence>
<dbReference type="InterPro" id="IPR036396">
    <property type="entry name" value="Cyt_P450_sf"/>
</dbReference>
<evidence type="ECO:0000256" key="7">
    <source>
        <dbReference type="PIRSR" id="PIRSR602401-1"/>
    </source>
</evidence>
<dbReference type="InterPro" id="IPR001128">
    <property type="entry name" value="Cyt_P450"/>
</dbReference>
<dbReference type="Gene3D" id="1.10.630.10">
    <property type="entry name" value="Cytochrome P450"/>
    <property type="match status" value="1"/>
</dbReference>
<comment type="cofactor">
    <cofactor evidence="7">
        <name>heme</name>
        <dbReference type="ChEBI" id="CHEBI:30413"/>
    </cofactor>
</comment>
<dbReference type="InterPro" id="IPR050196">
    <property type="entry name" value="Cytochrome_P450_Monoox"/>
</dbReference>
<dbReference type="PRINTS" id="PR00463">
    <property type="entry name" value="EP450I"/>
</dbReference>
<proteinExistence type="inferred from homology"/>
<dbReference type="SUPFAM" id="SSF48264">
    <property type="entry name" value="Cytochrome P450"/>
    <property type="match status" value="1"/>
</dbReference>
<dbReference type="Proteomes" id="UP000078561">
    <property type="component" value="Unassembled WGS sequence"/>
</dbReference>
<organism evidence="8">
    <name type="scientific">Absidia glauca</name>
    <name type="common">Pin mould</name>
    <dbReference type="NCBI Taxonomy" id="4829"/>
    <lineage>
        <taxon>Eukaryota</taxon>
        <taxon>Fungi</taxon>
        <taxon>Fungi incertae sedis</taxon>
        <taxon>Mucoromycota</taxon>
        <taxon>Mucoromycotina</taxon>
        <taxon>Mucoromycetes</taxon>
        <taxon>Mucorales</taxon>
        <taxon>Cunninghamellaceae</taxon>
        <taxon>Absidia</taxon>
    </lineage>
</organism>
<dbReference type="OMA" id="FSHHEIL"/>
<evidence type="ECO:0008006" key="10">
    <source>
        <dbReference type="Google" id="ProtNLM"/>
    </source>
</evidence>
<reference evidence="8" key="1">
    <citation type="submission" date="2016-04" db="EMBL/GenBank/DDBJ databases">
        <authorList>
            <person name="Evans L.H."/>
            <person name="Alamgir A."/>
            <person name="Owens N."/>
            <person name="Weber N.D."/>
            <person name="Virtaneva K."/>
            <person name="Barbian K."/>
            <person name="Babar A."/>
            <person name="Rosenke K."/>
        </authorList>
    </citation>
    <scope>NUCLEOTIDE SEQUENCE [LARGE SCALE GENOMIC DNA]</scope>
    <source>
        <strain evidence="8">CBS 101.48</strain>
    </source>
</reference>
<evidence type="ECO:0000256" key="4">
    <source>
        <dbReference type="ARBA" id="ARBA00023002"/>
    </source>
</evidence>
<name>A0A168SQ09_ABSGL</name>
<dbReference type="GO" id="GO:0016705">
    <property type="term" value="F:oxidoreductase activity, acting on paired donors, with incorporation or reduction of molecular oxygen"/>
    <property type="evidence" value="ECO:0007669"/>
    <property type="project" value="InterPro"/>
</dbReference>
<evidence type="ECO:0000256" key="1">
    <source>
        <dbReference type="ARBA" id="ARBA00010617"/>
    </source>
</evidence>
<evidence type="ECO:0000313" key="8">
    <source>
        <dbReference type="EMBL" id="SAM08758.1"/>
    </source>
</evidence>
<protein>
    <recommendedName>
        <fullName evidence="10">Cytochrome P450</fullName>
    </recommendedName>
</protein>
<keyword evidence="5 7" id="KW-0408">Iron</keyword>
<sequence length="496" mass="56028">MVNFLSACDSLHITTVSSLRGVLLFGLPALFGPYKSTSWSPTRPLGTFFRAREANRIEKRKGGEKLHEWAVKYGSVYRIFVPGNKPYIFVSDPGLLKHILSNEETDFAKPPELKKFISRVLGDGILNLDGNAHRHQRKLVYPSVGLKAVREMVPSILLPTQQLVHRWWKRCSSSPSEVNVSEELVFLTMESIGNALFGQKFDCMNNPKKNRLCHAFLTIAGLAHPKINMLIMTCPWLLYLPIPRVFCMNWCLSIVRAEARAMVIDASQKPDVKEKKDLLSLLVQNMRSSSGNGLTVDEIRDECVLFLGAGNETTNAAISFALYELAQNQDLQDQLRQEVRQIFHSLSPEDECPTDMPCYDDINKLPLLSNVFKETLRCYSTVPFGAKIAEKDFVWNNKVFTKGTRFLVSSLVNHFDKSQWGDDCNQYIPSRWDCTPAKNIGQYAYFPFGSGPRSCVVAILIKNFKFTPKPGFELRTALTISLRPIGGIPLIIERAQ</sequence>
<dbReference type="InParanoid" id="A0A168SQ09"/>
<dbReference type="AlphaFoldDB" id="A0A168SQ09"/>
<dbReference type="GO" id="GO:0005506">
    <property type="term" value="F:iron ion binding"/>
    <property type="evidence" value="ECO:0007669"/>
    <property type="project" value="InterPro"/>
</dbReference>
<keyword evidence="9" id="KW-1185">Reference proteome</keyword>
<feature type="binding site" description="axial binding residue" evidence="7">
    <location>
        <position position="455"/>
    </location>
    <ligand>
        <name>heme</name>
        <dbReference type="ChEBI" id="CHEBI:30413"/>
    </ligand>
    <ligandPart>
        <name>Fe</name>
        <dbReference type="ChEBI" id="CHEBI:18248"/>
    </ligandPart>
</feature>
<dbReference type="OrthoDB" id="1470350at2759"/>